<keyword evidence="3" id="KW-1185">Reference proteome</keyword>
<dbReference type="STRING" id="440168.SAMN04487974_102266"/>
<dbReference type="EMBL" id="FNCS01000002">
    <property type="protein sequence ID" value="SDG37307.1"/>
    <property type="molecule type" value="Genomic_DNA"/>
</dbReference>
<evidence type="ECO:0000313" key="3">
    <source>
        <dbReference type="Proteomes" id="UP000199495"/>
    </source>
</evidence>
<dbReference type="AlphaFoldDB" id="A0A1G7TPN5"/>
<protein>
    <submittedName>
        <fullName evidence="2">Uncharacterized protein</fullName>
    </submittedName>
</protein>
<organism evidence="2 3">
    <name type="scientific">Pelagibacterium luteolum</name>
    <dbReference type="NCBI Taxonomy" id="440168"/>
    <lineage>
        <taxon>Bacteria</taxon>
        <taxon>Pseudomonadati</taxon>
        <taxon>Pseudomonadota</taxon>
        <taxon>Alphaproteobacteria</taxon>
        <taxon>Hyphomicrobiales</taxon>
        <taxon>Devosiaceae</taxon>
        <taxon>Pelagibacterium</taxon>
    </lineage>
</organism>
<evidence type="ECO:0000313" key="2">
    <source>
        <dbReference type="EMBL" id="SDG37307.1"/>
    </source>
</evidence>
<name>A0A1G7TPN5_9HYPH</name>
<sequence>MAGGSWTRVRSAFCQRKGGRGGRCVGPRVKPEDDGGGGGGPRIPERNRSLNCFGLTCAHYPQPSFPGLAWLGEAVVWAIPSPCPTVIPALSRDPVCSAHDGVFGANLVPRSILDPGSSPGMTVVGMMRVRSTNGQQVDRLPSTPPVTLGLTRGALWRSVDGKKKSGGGNKAQIASLCLQWPRRQSTTVKKDLRQ</sequence>
<feature type="region of interest" description="Disordered" evidence="1">
    <location>
        <begin position="17"/>
        <end position="43"/>
    </location>
</feature>
<proteinExistence type="predicted"/>
<accession>A0A1G7TPN5</accession>
<reference evidence="2 3" key="1">
    <citation type="submission" date="2016-10" db="EMBL/GenBank/DDBJ databases">
        <authorList>
            <person name="de Groot N.N."/>
        </authorList>
    </citation>
    <scope>NUCLEOTIDE SEQUENCE [LARGE SCALE GENOMIC DNA]</scope>
    <source>
        <strain evidence="2 3">CGMCC 1.10267</strain>
    </source>
</reference>
<evidence type="ECO:0000256" key="1">
    <source>
        <dbReference type="SAM" id="MobiDB-lite"/>
    </source>
</evidence>
<dbReference type="Proteomes" id="UP000199495">
    <property type="component" value="Unassembled WGS sequence"/>
</dbReference>
<gene>
    <name evidence="2" type="ORF">SAMN04487974_102266</name>
</gene>